<reference evidence="1 2" key="1">
    <citation type="journal article" date="2019" name="Genome Biol. Evol.">
        <title>Insights into the evolution of the New World diploid cottons (Gossypium, subgenus Houzingenia) based on genome sequencing.</title>
        <authorList>
            <person name="Grover C.E."/>
            <person name="Arick M.A. 2nd"/>
            <person name="Thrash A."/>
            <person name="Conover J.L."/>
            <person name="Sanders W.S."/>
            <person name="Peterson D.G."/>
            <person name="Frelichowski J.E."/>
            <person name="Scheffler J.A."/>
            <person name="Scheffler B.E."/>
            <person name="Wendel J.F."/>
        </authorList>
    </citation>
    <scope>NUCLEOTIDE SEQUENCE [LARGE SCALE GENOMIC DNA]</scope>
    <source>
        <strain evidence="1">4</strain>
        <tissue evidence="1">Leaf</tissue>
    </source>
</reference>
<accession>A0A7J8ZJC2</accession>
<name>A0A7J8ZJC2_9ROSI</name>
<keyword evidence="2" id="KW-1185">Reference proteome</keyword>
<protein>
    <submittedName>
        <fullName evidence="1">Uncharacterized protein</fullName>
    </submittedName>
</protein>
<gene>
    <name evidence="1" type="ORF">Golax_010889</name>
</gene>
<proteinExistence type="predicted"/>
<dbReference type="AlphaFoldDB" id="A0A7J8ZJC2"/>
<feature type="non-terminal residue" evidence="1">
    <location>
        <position position="23"/>
    </location>
</feature>
<dbReference type="Proteomes" id="UP000593574">
    <property type="component" value="Unassembled WGS sequence"/>
</dbReference>
<evidence type="ECO:0000313" key="1">
    <source>
        <dbReference type="EMBL" id="MBA0711740.1"/>
    </source>
</evidence>
<dbReference type="EMBL" id="JABEZV010000005">
    <property type="protein sequence ID" value="MBA0711740.1"/>
    <property type="molecule type" value="Genomic_DNA"/>
</dbReference>
<organism evidence="1 2">
    <name type="scientific">Gossypium laxum</name>
    <dbReference type="NCBI Taxonomy" id="34288"/>
    <lineage>
        <taxon>Eukaryota</taxon>
        <taxon>Viridiplantae</taxon>
        <taxon>Streptophyta</taxon>
        <taxon>Embryophyta</taxon>
        <taxon>Tracheophyta</taxon>
        <taxon>Spermatophyta</taxon>
        <taxon>Magnoliopsida</taxon>
        <taxon>eudicotyledons</taxon>
        <taxon>Gunneridae</taxon>
        <taxon>Pentapetalae</taxon>
        <taxon>rosids</taxon>
        <taxon>malvids</taxon>
        <taxon>Malvales</taxon>
        <taxon>Malvaceae</taxon>
        <taxon>Malvoideae</taxon>
        <taxon>Gossypium</taxon>
    </lineage>
</organism>
<evidence type="ECO:0000313" key="2">
    <source>
        <dbReference type="Proteomes" id="UP000593574"/>
    </source>
</evidence>
<sequence length="23" mass="2636">RELSNQSAWEGVEWALVDSVCEK</sequence>
<feature type="non-terminal residue" evidence="1">
    <location>
        <position position="1"/>
    </location>
</feature>
<comment type="caution">
    <text evidence="1">The sequence shown here is derived from an EMBL/GenBank/DDBJ whole genome shotgun (WGS) entry which is preliminary data.</text>
</comment>